<sequence length="225" mass="26082">MSKPFPIGSFYNVLFYSIISTVAIFLLIFLILIYKYDLLSDFTVMPFEISNETFVFIPYKGDYGKMNHLFKKIQKDYSSIASGNARMCTVYYDHTSKKENAGRAVIGVLAKRDDNANEQIVSKMNRLGYTDTFQFERLKVVGTAFPLYSFLNILFGLFRGLPMVQKYLKENKKKDHGSKASLNVSDDYPIIHIYDYCLHKYIIAVPLKDSMIPQFDKLYESHKDK</sequence>
<dbReference type="VEuPathDB" id="MicrosporidiaDB:VICG_02071"/>
<gene>
    <name evidence="2" type="ORF">VICG_02071</name>
</gene>
<keyword evidence="1" id="KW-0812">Transmembrane</keyword>
<organism evidence="2 3">
    <name type="scientific">Vittaforma corneae (strain ATCC 50505)</name>
    <name type="common">Microsporidian parasite</name>
    <name type="synonym">Nosema corneum</name>
    <dbReference type="NCBI Taxonomy" id="993615"/>
    <lineage>
        <taxon>Eukaryota</taxon>
        <taxon>Fungi</taxon>
        <taxon>Fungi incertae sedis</taxon>
        <taxon>Microsporidia</taxon>
        <taxon>Nosematidae</taxon>
        <taxon>Vittaforma</taxon>
    </lineage>
</organism>
<dbReference type="RefSeq" id="XP_007605516.1">
    <property type="nucleotide sequence ID" value="XM_007605454.1"/>
</dbReference>
<name>L2GJ48_VITCO</name>
<evidence type="ECO:0000313" key="2">
    <source>
        <dbReference type="EMBL" id="ELA40891.1"/>
    </source>
</evidence>
<dbReference type="EMBL" id="JH370156">
    <property type="protein sequence ID" value="ELA40891.1"/>
    <property type="molecule type" value="Genomic_DNA"/>
</dbReference>
<dbReference type="Proteomes" id="UP000011082">
    <property type="component" value="Unassembled WGS sequence"/>
</dbReference>
<dbReference type="GeneID" id="19882781"/>
<evidence type="ECO:0000256" key="1">
    <source>
        <dbReference type="SAM" id="Phobius"/>
    </source>
</evidence>
<reference evidence="3" key="1">
    <citation type="submission" date="2011-05" db="EMBL/GenBank/DDBJ databases">
        <title>The genome sequence of Vittaforma corneae strain ATCC 50505.</title>
        <authorList>
            <consortium name="The Broad Institute Genome Sequencing Platform"/>
            <person name="Cuomo C."/>
            <person name="Didier E."/>
            <person name="Bowers L."/>
            <person name="Young S.K."/>
            <person name="Zeng Q."/>
            <person name="Gargeya S."/>
            <person name="Fitzgerald M."/>
            <person name="Haas B."/>
            <person name="Abouelleil A."/>
            <person name="Alvarado L."/>
            <person name="Arachchi H.M."/>
            <person name="Berlin A."/>
            <person name="Chapman S.B."/>
            <person name="Gearin G."/>
            <person name="Goldberg J."/>
            <person name="Griggs A."/>
            <person name="Gujja S."/>
            <person name="Hansen M."/>
            <person name="Heiman D."/>
            <person name="Howarth C."/>
            <person name="Larimer J."/>
            <person name="Lui A."/>
            <person name="MacDonald P.J.P."/>
            <person name="McCowen C."/>
            <person name="Montmayeur A."/>
            <person name="Murphy C."/>
            <person name="Neiman D."/>
            <person name="Pearson M."/>
            <person name="Priest M."/>
            <person name="Roberts A."/>
            <person name="Saif S."/>
            <person name="Shea T."/>
            <person name="Sisk P."/>
            <person name="Stolte C."/>
            <person name="Sykes S."/>
            <person name="Wortman J."/>
            <person name="Nusbaum C."/>
            <person name="Birren B."/>
        </authorList>
    </citation>
    <scope>NUCLEOTIDE SEQUENCE [LARGE SCALE GENOMIC DNA]</scope>
    <source>
        <strain evidence="3">ATCC 50505</strain>
    </source>
</reference>
<proteinExistence type="predicted"/>
<keyword evidence="3" id="KW-1185">Reference proteome</keyword>
<dbReference type="PANTHER" id="PTHR15949:SF3">
    <property type="entry name" value="TESTIS-EXPRESSED PROTEIN 264"/>
    <property type="match status" value="1"/>
</dbReference>
<dbReference type="InParanoid" id="L2GJ48"/>
<dbReference type="PANTHER" id="PTHR15949">
    <property type="entry name" value="TESTIS-EXPRESSED PROTEIN 264"/>
    <property type="match status" value="1"/>
</dbReference>
<accession>L2GJ48</accession>
<protein>
    <submittedName>
        <fullName evidence="2">Uncharacterized protein</fullName>
    </submittedName>
</protein>
<feature type="transmembrane region" description="Helical" evidence="1">
    <location>
        <begin position="12"/>
        <end position="34"/>
    </location>
</feature>
<dbReference type="HOGENOM" id="CLU_1230742_0_0_1"/>
<dbReference type="AlphaFoldDB" id="L2GJ48"/>
<keyword evidence="1" id="KW-0472">Membrane</keyword>
<evidence type="ECO:0000313" key="3">
    <source>
        <dbReference type="Proteomes" id="UP000011082"/>
    </source>
</evidence>
<feature type="transmembrane region" description="Helical" evidence="1">
    <location>
        <begin position="145"/>
        <end position="164"/>
    </location>
</feature>
<keyword evidence="1" id="KW-1133">Transmembrane helix</keyword>